<evidence type="ECO:0000313" key="3">
    <source>
        <dbReference type="Proteomes" id="UP000515847"/>
    </source>
</evidence>
<organism evidence="2 3">
    <name type="scientific">Thermanaerosceptrum fracticalcis</name>
    <dbReference type="NCBI Taxonomy" id="1712410"/>
    <lineage>
        <taxon>Bacteria</taxon>
        <taxon>Bacillati</taxon>
        <taxon>Bacillota</taxon>
        <taxon>Clostridia</taxon>
        <taxon>Eubacteriales</taxon>
        <taxon>Peptococcaceae</taxon>
        <taxon>Thermanaerosceptrum</taxon>
    </lineage>
</organism>
<dbReference type="InterPro" id="IPR003497">
    <property type="entry name" value="BRO_N_domain"/>
</dbReference>
<reference evidence="2 3" key="1">
    <citation type="journal article" date="2019" name="Front. Microbiol.">
        <title>Thermoanaerosceptrum fracticalcis gen. nov. sp. nov., a Novel Fumarate-Fermenting Microorganism From a Deep Fractured Carbonate Aquifer of the US Great Basin.</title>
        <authorList>
            <person name="Hamilton-Brehm S.D."/>
            <person name="Stewart L.E."/>
            <person name="Zavarin M."/>
            <person name="Caldwell M."/>
            <person name="Lawson P.A."/>
            <person name="Onstott T.C."/>
            <person name="Grzymski J."/>
            <person name="Neveux I."/>
            <person name="Lollar B.S."/>
            <person name="Russell C.E."/>
            <person name="Moser D.P."/>
        </authorList>
    </citation>
    <scope>NUCLEOTIDE SEQUENCE [LARGE SCALE GENOMIC DNA]</scope>
    <source>
        <strain evidence="2 3">DRI-13</strain>
    </source>
</reference>
<dbReference type="SMART" id="SM01040">
    <property type="entry name" value="Bro-N"/>
    <property type="match status" value="1"/>
</dbReference>
<dbReference type="AlphaFoldDB" id="A0A7G6E7X2"/>
<name>A0A7G6E7X2_THEFR</name>
<evidence type="ECO:0000259" key="1">
    <source>
        <dbReference type="PROSITE" id="PS51750"/>
    </source>
</evidence>
<proteinExistence type="predicted"/>
<sequence>MPLTLPHYANREERRPCMSNLALIKSEHFGDIQCDFYRNEQEQICMTTEQLGQALGYEYPKQAISKILDRYPYLREIEFSGVVKLGTPSGVQETRVFTEDGIYEVTFLAKTEKARAFRAWVRKILKALRKGEVVVVSPDKLQELEIKRMNAEARLINARVRQAKLILQSKDGKSLSPVSVELLNINALEVLTDSKINYRPEVEKTYTASDIAKETGISANKIGKIANANGLKTPEYGISVLDKSPYSDKQVPSWRYNEKGRQKLLELLKTKVKER</sequence>
<evidence type="ECO:0000313" key="2">
    <source>
        <dbReference type="EMBL" id="QNB48176.1"/>
    </source>
</evidence>
<keyword evidence="3" id="KW-1185">Reference proteome</keyword>
<dbReference type="KEGG" id="tfr:BR63_19025"/>
<gene>
    <name evidence="2" type="ORF">BR63_19025</name>
</gene>
<dbReference type="Pfam" id="PF02498">
    <property type="entry name" value="Bro-N"/>
    <property type="match status" value="1"/>
</dbReference>
<dbReference type="PROSITE" id="PS51750">
    <property type="entry name" value="BRO_N"/>
    <property type="match status" value="1"/>
</dbReference>
<feature type="domain" description="Bro-N" evidence="1">
    <location>
        <begin position="21"/>
        <end position="132"/>
    </location>
</feature>
<accession>A0A7G6E7X2</accession>
<protein>
    <submittedName>
        <fullName evidence="2">Phage repressor protein</fullName>
    </submittedName>
</protein>
<dbReference type="Proteomes" id="UP000515847">
    <property type="component" value="Chromosome"/>
</dbReference>
<dbReference type="EMBL" id="CP045798">
    <property type="protein sequence ID" value="QNB48176.1"/>
    <property type="molecule type" value="Genomic_DNA"/>
</dbReference>